<dbReference type="EMBL" id="JAACNH010000005">
    <property type="protein sequence ID" value="KAG8442442.1"/>
    <property type="molecule type" value="Genomic_DNA"/>
</dbReference>
<evidence type="ECO:0008006" key="3">
    <source>
        <dbReference type="Google" id="ProtNLM"/>
    </source>
</evidence>
<dbReference type="FunFam" id="3.90.226.10:FF:000084">
    <property type="entry name" value="Enoyl-CoA delta isomerase 2, mitochondrial"/>
    <property type="match status" value="1"/>
</dbReference>
<dbReference type="SUPFAM" id="SSF52096">
    <property type="entry name" value="ClpP/crotonase"/>
    <property type="match status" value="1"/>
</dbReference>
<dbReference type="PANTHER" id="PTHR43684:SF16">
    <property type="entry name" value="ENOYL-COA DELTA ISOMERASE 2, MITOCHONDRIAL"/>
    <property type="match status" value="1"/>
</dbReference>
<dbReference type="InterPro" id="IPR051053">
    <property type="entry name" value="ECH/Chromodomain_protein"/>
</dbReference>
<dbReference type="Gene3D" id="3.90.226.10">
    <property type="entry name" value="2-enoyl-CoA Hydratase, Chain A, domain 1"/>
    <property type="match status" value="1"/>
</dbReference>
<dbReference type="InterPro" id="IPR029045">
    <property type="entry name" value="ClpP/crotonase-like_dom_sf"/>
</dbReference>
<dbReference type="AlphaFoldDB" id="A0A8T2JDP5"/>
<organism evidence="1 2">
    <name type="scientific">Hymenochirus boettgeri</name>
    <name type="common">Congo dwarf clawed frog</name>
    <dbReference type="NCBI Taxonomy" id="247094"/>
    <lineage>
        <taxon>Eukaryota</taxon>
        <taxon>Metazoa</taxon>
        <taxon>Chordata</taxon>
        <taxon>Craniata</taxon>
        <taxon>Vertebrata</taxon>
        <taxon>Euteleostomi</taxon>
        <taxon>Amphibia</taxon>
        <taxon>Batrachia</taxon>
        <taxon>Anura</taxon>
        <taxon>Pipoidea</taxon>
        <taxon>Pipidae</taxon>
        <taxon>Pipinae</taxon>
        <taxon>Hymenochirus</taxon>
    </lineage>
</organism>
<dbReference type="Proteomes" id="UP000812440">
    <property type="component" value="Chromosome 6"/>
</dbReference>
<evidence type="ECO:0000313" key="2">
    <source>
        <dbReference type="Proteomes" id="UP000812440"/>
    </source>
</evidence>
<accession>A0A8T2JDP5</accession>
<dbReference type="InterPro" id="IPR014748">
    <property type="entry name" value="Enoyl-CoA_hydra_C"/>
</dbReference>
<gene>
    <name evidence="1" type="ORF">GDO86_011286</name>
</gene>
<dbReference type="GO" id="GO:0004165">
    <property type="term" value="F:delta(3)-delta(2)-enoyl-CoA isomerase activity"/>
    <property type="evidence" value="ECO:0007669"/>
    <property type="project" value="TreeGrafter"/>
</dbReference>
<dbReference type="Pfam" id="PF00378">
    <property type="entry name" value="ECH_1"/>
    <property type="match status" value="1"/>
</dbReference>
<sequence>MQSPGRISEWIFTEKENGKFQPRCTMVSSNFLQQESSECRNERQKYETLLITHQDNITTIAMNRPKKKNAISSKMFEELYLALDDASADDSVLTVLTGFGDYFSSGNDLSNSTKNPKDNTILSLRSFVGKFIDFPKPLIAVVNGPAIGIGMTILGLMDLVYASDRATFRTPFTKLGLCPEACSSYTFPKIMGFAKAAEVLLFNKILTAQEACNLGLVTEVFPDQTFKQEVWKRLKEYAKLPKNSLATSKQLMRGAEKEKLHAICDEESRCILERRDSEEAKNAVIQFFKNKAKL</sequence>
<dbReference type="GO" id="GO:0005777">
    <property type="term" value="C:peroxisome"/>
    <property type="evidence" value="ECO:0007669"/>
    <property type="project" value="TreeGrafter"/>
</dbReference>
<protein>
    <recommendedName>
        <fullName evidence="3">Enoyl-CoA delta isomerase 2, mitochondrial</fullName>
    </recommendedName>
</protein>
<keyword evidence="2" id="KW-1185">Reference proteome</keyword>
<dbReference type="GO" id="GO:0005739">
    <property type="term" value="C:mitochondrion"/>
    <property type="evidence" value="ECO:0007669"/>
    <property type="project" value="TreeGrafter"/>
</dbReference>
<dbReference type="OrthoDB" id="409763at2759"/>
<evidence type="ECO:0000313" key="1">
    <source>
        <dbReference type="EMBL" id="KAG8442442.1"/>
    </source>
</evidence>
<comment type="caution">
    <text evidence="1">The sequence shown here is derived from an EMBL/GenBank/DDBJ whole genome shotgun (WGS) entry which is preliminary data.</text>
</comment>
<proteinExistence type="predicted"/>
<dbReference type="Gene3D" id="1.10.12.10">
    <property type="entry name" value="Lyase 2-enoyl-coa Hydratase, Chain A, domain 2"/>
    <property type="match status" value="1"/>
</dbReference>
<dbReference type="InterPro" id="IPR001753">
    <property type="entry name" value="Enoyl-CoA_hydra/iso"/>
</dbReference>
<dbReference type="PANTHER" id="PTHR43684">
    <property type="match status" value="1"/>
</dbReference>
<name>A0A8T2JDP5_9PIPI</name>
<dbReference type="CDD" id="cd06558">
    <property type="entry name" value="crotonase-like"/>
    <property type="match status" value="1"/>
</dbReference>
<reference evidence="1" key="1">
    <citation type="thesis" date="2020" institute="ProQuest LLC" country="789 East Eisenhower Parkway, Ann Arbor, MI, USA">
        <title>Comparative Genomics and Chromosome Evolution.</title>
        <authorList>
            <person name="Mudd A.B."/>
        </authorList>
    </citation>
    <scope>NUCLEOTIDE SEQUENCE</scope>
    <source>
        <strain evidence="1">Female2</strain>
        <tissue evidence="1">Blood</tissue>
    </source>
</reference>